<name>A0ACC6TQ60_9CREN</name>
<gene>
    <name evidence="1" type="ORF">TQ35_0006925</name>
</gene>
<protein>
    <submittedName>
        <fullName evidence="1">Tryptophan--tRNA ligase</fullName>
        <ecNumber evidence="1">6.1.1.2</ecNumber>
    </submittedName>
</protein>
<dbReference type="EMBL" id="JZWS03000009">
    <property type="protein sequence ID" value="MEW9491915.1"/>
    <property type="molecule type" value="Genomic_DNA"/>
</dbReference>
<comment type="caution">
    <text evidence="1">The sequence shown here is derived from an EMBL/GenBank/DDBJ whole genome shotgun (WGS) entry which is preliminary data.</text>
</comment>
<proteinExistence type="predicted"/>
<keyword evidence="1" id="KW-0436">Ligase</keyword>
<accession>A0ACC6TQ60</accession>
<organism evidence="1 2">
    <name type="scientific">Candidatus Aramenus sulfurataquae</name>
    <dbReference type="NCBI Taxonomy" id="1326980"/>
    <lineage>
        <taxon>Archaea</taxon>
        <taxon>Thermoproteota</taxon>
        <taxon>Thermoprotei</taxon>
        <taxon>Sulfolobales</taxon>
        <taxon>Sulfolobaceae</taxon>
        <taxon>Candidatus Aramenus</taxon>
    </lineage>
</organism>
<dbReference type="EC" id="6.1.1.2" evidence="1"/>
<evidence type="ECO:0000313" key="2">
    <source>
        <dbReference type="Proteomes" id="UP000053480"/>
    </source>
</evidence>
<sequence length="382" mass="44845">MEGENYTVTPWEVKGKVDYDKLIIQFGTQKVTEELKQKISRLVGGDLHVMLRRNVFFSHRDLDLVLKDYEEGRGFFLYTGRAPSLGMHIGHLIPFIFTKWLQEKFKVNLYIEITDDEKFMRNVDYTLDQTRQWAYENILDIIAVGFDPDRTFIFQDTEYIKNMYPIAVKVAKKLTFNEVKATFGLDTSSNIGIIFYPALQIAPTMFEKRRCLIPAGIDQDPYWRLQRDIAESLGYYKAAQIHSKFLPPLTGPEGKMSSSNPESAIYLTDDPKTVERKIMKYAFSGGQPTIELHRKYGGNPDIDVPFQWLYYFFEPDDNKIKEIEEEYRSGKMLTGELKQILIERLNEFLEKHRQNREEAKDKVRLFKYEGKLATEMWSKIHE</sequence>
<dbReference type="Proteomes" id="UP000053480">
    <property type="component" value="Unassembled WGS sequence"/>
</dbReference>
<reference evidence="1" key="1">
    <citation type="submission" date="2024-07" db="EMBL/GenBank/DDBJ databases">
        <title>Metagenome and Metagenome-Assembled Genomes of Archaea from a hot spring from the geothermal field of Los Azufres, Mexico.</title>
        <authorList>
            <person name="Marin-Paredes R."/>
            <person name="Martinez-Romero E."/>
            <person name="Servin-Garciduenas L.E."/>
        </authorList>
    </citation>
    <scope>NUCLEOTIDE SEQUENCE</scope>
    <source>
        <strain evidence="1">AZ1-454</strain>
    </source>
</reference>
<evidence type="ECO:0000313" key="1">
    <source>
        <dbReference type="EMBL" id="MEW9491915.1"/>
    </source>
</evidence>